<dbReference type="RefSeq" id="WP_343784949.1">
    <property type="nucleotide sequence ID" value="NZ_BAAACZ010000030.1"/>
</dbReference>
<proteinExistence type="predicted"/>
<organism evidence="1 2">
    <name type="scientific">Alkalibacillus silvisoli</name>
    <dbReference type="NCBI Taxonomy" id="392823"/>
    <lineage>
        <taxon>Bacteria</taxon>
        <taxon>Bacillati</taxon>
        <taxon>Bacillota</taxon>
        <taxon>Bacilli</taxon>
        <taxon>Bacillales</taxon>
        <taxon>Bacillaceae</taxon>
        <taxon>Alkalibacillus</taxon>
    </lineage>
</organism>
<sequence length="43" mass="4964">MNYTKLGEFVESLMKSVVKGEIDEKEFVQLVDEKISDLKKVSE</sequence>
<comment type="caution">
    <text evidence="1">The sequence shown here is derived from an EMBL/GenBank/DDBJ whole genome shotgun (WGS) entry which is preliminary data.</text>
</comment>
<accession>A0ABN1AAP4</accession>
<name>A0ABN1AAP4_9BACI</name>
<evidence type="ECO:0000313" key="1">
    <source>
        <dbReference type="EMBL" id="GAA0471804.1"/>
    </source>
</evidence>
<evidence type="ECO:0000313" key="2">
    <source>
        <dbReference type="Proteomes" id="UP001500740"/>
    </source>
</evidence>
<dbReference type="EMBL" id="BAAACZ010000030">
    <property type="protein sequence ID" value="GAA0471804.1"/>
    <property type="molecule type" value="Genomic_DNA"/>
</dbReference>
<protein>
    <submittedName>
        <fullName evidence="1">Uncharacterized protein</fullName>
    </submittedName>
</protein>
<dbReference type="Proteomes" id="UP001500740">
    <property type="component" value="Unassembled WGS sequence"/>
</dbReference>
<reference evidence="1 2" key="1">
    <citation type="journal article" date="2019" name="Int. J. Syst. Evol. Microbiol.">
        <title>The Global Catalogue of Microorganisms (GCM) 10K type strain sequencing project: providing services to taxonomists for standard genome sequencing and annotation.</title>
        <authorList>
            <consortium name="The Broad Institute Genomics Platform"/>
            <consortium name="The Broad Institute Genome Sequencing Center for Infectious Disease"/>
            <person name="Wu L."/>
            <person name="Ma J."/>
        </authorList>
    </citation>
    <scope>NUCLEOTIDE SEQUENCE [LARGE SCALE GENOMIC DNA]</scope>
    <source>
        <strain evidence="1 2">JCM 14193</strain>
    </source>
</reference>
<gene>
    <name evidence="1" type="ORF">GCM10008935_29700</name>
</gene>
<keyword evidence="2" id="KW-1185">Reference proteome</keyword>